<evidence type="ECO:0000313" key="2">
    <source>
        <dbReference type="Proteomes" id="UP000465609"/>
    </source>
</evidence>
<organism evidence="1 2">
    <name type="scientific">Mycolicibacterium aubagnense</name>
    <dbReference type="NCBI Taxonomy" id="319707"/>
    <lineage>
        <taxon>Bacteria</taxon>
        <taxon>Bacillati</taxon>
        <taxon>Actinomycetota</taxon>
        <taxon>Actinomycetes</taxon>
        <taxon>Mycobacteriales</taxon>
        <taxon>Mycobacteriaceae</taxon>
        <taxon>Mycolicibacterium</taxon>
    </lineage>
</organism>
<proteinExistence type="predicted"/>
<keyword evidence="2" id="KW-1185">Reference proteome</keyword>
<name>A0ABN5Z470_9MYCO</name>
<evidence type="ECO:0000313" key="1">
    <source>
        <dbReference type="EMBL" id="BBX87869.1"/>
    </source>
</evidence>
<reference evidence="1 2" key="1">
    <citation type="journal article" date="2019" name="Emerg. Microbes Infect.">
        <title>Comprehensive subspecies identification of 175 nontuberculous mycobacteria species based on 7547 genomic profiles.</title>
        <authorList>
            <person name="Matsumoto Y."/>
            <person name="Kinjo T."/>
            <person name="Motooka D."/>
            <person name="Nabeya D."/>
            <person name="Jung N."/>
            <person name="Uechi K."/>
            <person name="Horii T."/>
            <person name="Iida T."/>
            <person name="Fujita J."/>
            <person name="Nakamura S."/>
        </authorList>
    </citation>
    <scope>NUCLEOTIDE SEQUENCE [LARGE SCALE GENOMIC DNA]</scope>
    <source>
        <strain evidence="1 2">JCM 15296</strain>
    </source>
</reference>
<gene>
    <name evidence="1" type="ORF">MAUB_57420</name>
</gene>
<dbReference type="RefSeq" id="WP_138230310.1">
    <property type="nucleotide sequence ID" value="NZ_AP022577.1"/>
</dbReference>
<dbReference type="Proteomes" id="UP000465609">
    <property type="component" value="Chromosome"/>
</dbReference>
<sequence length="93" mass="10281">MQLRHICEVCGVEEILTPEAAFEAGWDYPPKMGMFGVISPRNCPRCPNNRTVWWAVTVDGFTADMLTPDQRATVERIAGEPESILAPDTGSQT</sequence>
<protein>
    <submittedName>
        <fullName evidence="1">Uncharacterized protein</fullName>
    </submittedName>
</protein>
<accession>A0ABN5Z470</accession>
<dbReference type="EMBL" id="AP022577">
    <property type="protein sequence ID" value="BBX87869.1"/>
    <property type="molecule type" value="Genomic_DNA"/>
</dbReference>